<keyword evidence="3" id="KW-1185">Reference proteome</keyword>
<feature type="region of interest" description="Disordered" evidence="1">
    <location>
        <begin position="108"/>
        <end position="141"/>
    </location>
</feature>
<sequence length="264" mass="30374">MSGWNFATAAYTDFPLRHPGVTSIEERVDGPWSSEEGEPVSGRLPSTALPHLRVLEKAYTTTHSLRDYFDTAANRPIKQELFDIAKLPTAQKNLCTLDFRGEISCWRRREKEESSEDENDDETREERDHRHQREERTFQEREKTRLPAILRSVLPYLTNLETLSNEMDSSNGTYSSKSNGVTYLEPMDRCDFYAILDLLPKKKEGKLKVLRLKDSRAAADPRAGRIREWVSEMNHDTEHGQAIQGSLRVLEWCGQKSSVIELCV</sequence>
<feature type="compositionally biased region" description="Basic and acidic residues" evidence="1">
    <location>
        <begin position="124"/>
        <end position="141"/>
    </location>
</feature>
<dbReference type="OrthoDB" id="3929397at2759"/>
<evidence type="ECO:0000313" key="2">
    <source>
        <dbReference type="EMBL" id="KAF3042911.1"/>
    </source>
</evidence>
<accession>A0A9P5C2G0</accession>
<evidence type="ECO:0000256" key="1">
    <source>
        <dbReference type="SAM" id="MobiDB-lite"/>
    </source>
</evidence>
<gene>
    <name evidence="2" type="ORF">E8E12_006011</name>
</gene>
<feature type="compositionally biased region" description="Acidic residues" evidence="1">
    <location>
        <begin position="113"/>
        <end position="123"/>
    </location>
</feature>
<evidence type="ECO:0000313" key="3">
    <source>
        <dbReference type="Proteomes" id="UP000758155"/>
    </source>
</evidence>
<reference evidence="2" key="1">
    <citation type="submission" date="2019-04" db="EMBL/GenBank/DDBJ databases">
        <title>Sequencing of skin fungus with MAO and IRED activity.</title>
        <authorList>
            <person name="Marsaioli A.J."/>
            <person name="Bonatto J.M.C."/>
            <person name="Reis Junior O."/>
        </authorList>
    </citation>
    <scope>NUCLEOTIDE SEQUENCE</scope>
    <source>
        <strain evidence="2">28M1</strain>
    </source>
</reference>
<protein>
    <submittedName>
        <fullName evidence="2">Uncharacterized protein</fullName>
    </submittedName>
</protein>
<comment type="caution">
    <text evidence="2">The sequence shown here is derived from an EMBL/GenBank/DDBJ whole genome shotgun (WGS) entry which is preliminary data.</text>
</comment>
<dbReference type="EMBL" id="SWKV01000014">
    <property type="protein sequence ID" value="KAF3042911.1"/>
    <property type="molecule type" value="Genomic_DNA"/>
</dbReference>
<dbReference type="Proteomes" id="UP000758155">
    <property type="component" value="Unassembled WGS sequence"/>
</dbReference>
<proteinExistence type="predicted"/>
<organism evidence="2 3">
    <name type="scientific">Didymella heteroderae</name>
    <dbReference type="NCBI Taxonomy" id="1769908"/>
    <lineage>
        <taxon>Eukaryota</taxon>
        <taxon>Fungi</taxon>
        <taxon>Dikarya</taxon>
        <taxon>Ascomycota</taxon>
        <taxon>Pezizomycotina</taxon>
        <taxon>Dothideomycetes</taxon>
        <taxon>Pleosporomycetidae</taxon>
        <taxon>Pleosporales</taxon>
        <taxon>Pleosporineae</taxon>
        <taxon>Didymellaceae</taxon>
        <taxon>Didymella</taxon>
    </lineage>
</organism>
<dbReference type="AlphaFoldDB" id="A0A9P5C2G0"/>
<name>A0A9P5C2G0_9PLEO</name>